<gene>
    <name evidence="1" type="ORF">RSA3_12295</name>
</gene>
<dbReference type="Proteomes" id="UP000072189">
    <property type="component" value="Unassembled WGS sequence"/>
</dbReference>
<evidence type="ECO:0000313" key="1">
    <source>
        <dbReference type="EMBL" id="KTS09912.1"/>
    </source>
</evidence>
<dbReference type="RefSeq" id="WP_058614540.1">
    <property type="nucleotide sequence ID" value="NZ_LDRV01000080.1"/>
</dbReference>
<organism evidence="1 2">
    <name type="scientific">Microbacterium testaceum</name>
    <name type="common">Aureobacterium testaceum</name>
    <name type="synonym">Brevibacterium testaceum</name>
    <dbReference type="NCBI Taxonomy" id="2033"/>
    <lineage>
        <taxon>Bacteria</taxon>
        <taxon>Bacillati</taxon>
        <taxon>Actinomycetota</taxon>
        <taxon>Actinomycetes</taxon>
        <taxon>Micrococcales</taxon>
        <taxon>Microbacteriaceae</taxon>
        <taxon>Microbacterium</taxon>
    </lineage>
</organism>
<sequence length="183" mass="20537">MSLEDLDKKIEANRAAALRITRDARDQMKAVRDDPRRTELAKQELIPQIAEDAKPRLAELAAREQQMVDDHQRFLQRQIYGTAGSSPEAVISFRDAQERADRIEEPRPALVAMQRALLNKDDGMAQALLGRAFDQGWGDVINAYAAENPSLRTYLTDLNALLAFKNNVGAQMTGAWNYQLATI</sequence>
<protein>
    <submittedName>
        <fullName evidence="1">Uncharacterized protein</fullName>
    </submittedName>
</protein>
<comment type="caution">
    <text evidence="1">The sequence shown here is derived from an EMBL/GenBank/DDBJ whole genome shotgun (WGS) entry which is preliminary data.</text>
</comment>
<accession>A0A147F6H3</accession>
<dbReference type="EMBL" id="LDRV01000080">
    <property type="protein sequence ID" value="KTS09912.1"/>
    <property type="molecule type" value="Genomic_DNA"/>
</dbReference>
<dbReference type="PATRIC" id="fig|2033.7.peg.3265"/>
<name>A0A147F6H3_MICTE</name>
<dbReference type="AlphaFoldDB" id="A0A147F6H3"/>
<evidence type="ECO:0000313" key="2">
    <source>
        <dbReference type="Proteomes" id="UP000072189"/>
    </source>
</evidence>
<reference evidence="1 2" key="1">
    <citation type="journal article" date="2016" name="Front. Microbiol.">
        <title>Genomic Resource of Rice Seed Associated Bacteria.</title>
        <authorList>
            <person name="Midha S."/>
            <person name="Bansal K."/>
            <person name="Sharma S."/>
            <person name="Kumar N."/>
            <person name="Patil P.P."/>
            <person name="Chaudhry V."/>
            <person name="Patil P.B."/>
        </authorList>
    </citation>
    <scope>NUCLEOTIDE SEQUENCE [LARGE SCALE GENOMIC DNA]</scope>
    <source>
        <strain evidence="1 2">RSA3</strain>
    </source>
</reference>
<proteinExistence type="predicted"/>